<proteinExistence type="predicted"/>
<protein>
    <submittedName>
        <fullName evidence="1">Uncharacterized protein</fullName>
    </submittedName>
</protein>
<accession>A0AAV4C1H1</accession>
<gene>
    <name evidence="1" type="ORF">PoB_005163200</name>
</gene>
<comment type="caution">
    <text evidence="1">The sequence shown here is derived from an EMBL/GenBank/DDBJ whole genome shotgun (WGS) entry which is preliminary data.</text>
</comment>
<reference evidence="1 2" key="1">
    <citation type="journal article" date="2021" name="Elife">
        <title>Chloroplast acquisition without the gene transfer in kleptoplastic sea slugs, Plakobranchus ocellatus.</title>
        <authorList>
            <person name="Maeda T."/>
            <person name="Takahashi S."/>
            <person name="Yoshida T."/>
            <person name="Shimamura S."/>
            <person name="Takaki Y."/>
            <person name="Nagai Y."/>
            <person name="Toyoda A."/>
            <person name="Suzuki Y."/>
            <person name="Arimoto A."/>
            <person name="Ishii H."/>
            <person name="Satoh N."/>
            <person name="Nishiyama T."/>
            <person name="Hasebe M."/>
            <person name="Maruyama T."/>
            <person name="Minagawa J."/>
            <person name="Obokata J."/>
            <person name="Shigenobu S."/>
        </authorList>
    </citation>
    <scope>NUCLEOTIDE SEQUENCE [LARGE SCALE GENOMIC DNA]</scope>
</reference>
<evidence type="ECO:0000313" key="1">
    <source>
        <dbReference type="EMBL" id="GFO25127.1"/>
    </source>
</evidence>
<dbReference type="Proteomes" id="UP000735302">
    <property type="component" value="Unassembled WGS sequence"/>
</dbReference>
<keyword evidence="2" id="KW-1185">Reference proteome</keyword>
<name>A0AAV4C1H1_9GAST</name>
<evidence type="ECO:0000313" key="2">
    <source>
        <dbReference type="Proteomes" id="UP000735302"/>
    </source>
</evidence>
<dbReference type="EMBL" id="BLXT01005705">
    <property type="protein sequence ID" value="GFO25127.1"/>
    <property type="molecule type" value="Genomic_DNA"/>
</dbReference>
<organism evidence="1 2">
    <name type="scientific">Plakobranchus ocellatus</name>
    <dbReference type="NCBI Taxonomy" id="259542"/>
    <lineage>
        <taxon>Eukaryota</taxon>
        <taxon>Metazoa</taxon>
        <taxon>Spiralia</taxon>
        <taxon>Lophotrochozoa</taxon>
        <taxon>Mollusca</taxon>
        <taxon>Gastropoda</taxon>
        <taxon>Heterobranchia</taxon>
        <taxon>Euthyneura</taxon>
        <taxon>Panpulmonata</taxon>
        <taxon>Sacoglossa</taxon>
        <taxon>Placobranchoidea</taxon>
        <taxon>Plakobranchidae</taxon>
        <taxon>Plakobranchus</taxon>
    </lineage>
</organism>
<sequence>MSLPRCQLAVADPRAFNCMSPNMVLHEQQMVVMCNTFVHVNSTVSGEHRVDIYSTTVQVSISLDSIYMYCLID</sequence>
<dbReference type="AlphaFoldDB" id="A0AAV4C1H1"/>